<keyword evidence="3" id="KW-1185">Reference proteome</keyword>
<keyword evidence="1" id="KW-1133">Transmembrane helix</keyword>
<reference evidence="3" key="1">
    <citation type="submission" date="2016-02" db="EMBL/GenBank/DDBJ databases">
        <authorList>
            <person name="Rodrigo-Torres Lidia"/>
            <person name="Arahal R.David."/>
        </authorList>
    </citation>
    <scope>NUCLEOTIDE SEQUENCE [LARGE SCALE GENOMIC DNA]</scope>
    <source>
        <strain evidence="3">CECT 9029</strain>
    </source>
</reference>
<evidence type="ECO:0000313" key="2">
    <source>
        <dbReference type="EMBL" id="CZF82446.1"/>
    </source>
</evidence>
<dbReference type="EMBL" id="FIZX01000002">
    <property type="protein sequence ID" value="CZF82446.1"/>
    <property type="molecule type" value="Genomic_DNA"/>
</dbReference>
<dbReference type="AlphaFoldDB" id="A0A128F813"/>
<sequence>MKARCPECKTDTDTLPHTGVCSACHQFSNDWLIDDWAQFVKMKKFLMWCDVGMLLMASLSLGFCLFLSSDSLVLWLVSVAIIPASLSFHSNYRAINRPDDYQGHTSKDISSWIPLF</sequence>
<name>A0A128F813_9GAMM</name>
<feature type="transmembrane region" description="Helical" evidence="1">
    <location>
        <begin position="45"/>
        <end position="68"/>
    </location>
</feature>
<dbReference type="Proteomes" id="UP000071641">
    <property type="component" value="Unassembled WGS sequence"/>
</dbReference>
<organism evidence="2 3">
    <name type="scientific">Grimontia celer</name>
    <dbReference type="NCBI Taxonomy" id="1796497"/>
    <lineage>
        <taxon>Bacteria</taxon>
        <taxon>Pseudomonadati</taxon>
        <taxon>Pseudomonadota</taxon>
        <taxon>Gammaproteobacteria</taxon>
        <taxon>Vibrionales</taxon>
        <taxon>Vibrionaceae</taxon>
        <taxon>Grimontia</taxon>
    </lineage>
</organism>
<keyword evidence="1" id="KW-0812">Transmembrane</keyword>
<evidence type="ECO:0000313" key="3">
    <source>
        <dbReference type="Proteomes" id="UP000071641"/>
    </source>
</evidence>
<keyword evidence="1" id="KW-0472">Membrane</keyword>
<proteinExistence type="predicted"/>
<gene>
    <name evidence="2" type="ORF">GCE9029_03236</name>
</gene>
<protein>
    <submittedName>
        <fullName evidence="2">Uncharacterized protein</fullName>
    </submittedName>
</protein>
<accession>A0A128F813</accession>
<evidence type="ECO:0000256" key="1">
    <source>
        <dbReference type="SAM" id="Phobius"/>
    </source>
</evidence>
<dbReference type="STRING" id="1796497.GCE9029_03236"/>
<feature type="transmembrane region" description="Helical" evidence="1">
    <location>
        <begin position="74"/>
        <end position="92"/>
    </location>
</feature>